<dbReference type="PANTHER" id="PTHR43765:SF2">
    <property type="entry name" value="2-DEHYDROPANTOATE 2-REDUCTASE"/>
    <property type="match status" value="1"/>
</dbReference>
<evidence type="ECO:0000259" key="12">
    <source>
        <dbReference type="Pfam" id="PF08546"/>
    </source>
</evidence>
<evidence type="ECO:0000256" key="6">
    <source>
        <dbReference type="ARBA" id="ARBA00022857"/>
    </source>
</evidence>
<dbReference type="InterPro" id="IPR013328">
    <property type="entry name" value="6PGD_dom2"/>
</dbReference>
<dbReference type="GO" id="GO:0015940">
    <property type="term" value="P:pantothenate biosynthetic process"/>
    <property type="evidence" value="ECO:0007669"/>
    <property type="project" value="UniProtKB-UniPathway"/>
</dbReference>
<evidence type="ECO:0000256" key="7">
    <source>
        <dbReference type="ARBA" id="ARBA00023002"/>
    </source>
</evidence>
<dbReference type="SUPFAM" id="SSF51735">
    <property type="entry name" value="NAD(P)-binding Rossmann-fold domains"/>
    <property type="match status" value="1"/>
</dbReference>
<dbReference type="InterPro" id="IPR013752">
    <property type="entry name" value="KPA_reductase"/>
</dbReference>
<evidence type="ECO:0000256" key="4">
    <source>
        <dbReference type="ARBA" id="ARBA00019465"/>
    </source>
</evidence>
<keyword evidence="6 10" id="KW-0521">NADP</keyword>
<dbReference type="Gene3D" id="3.40.50.720">
    <property type="entry name" value="NAD(P)-binding Rossmann-like Domain"/>
    <property type="match status" value="1"/>
</dbReference>
<dbReference type="UniPathway" id="UPA00028">
    <property type="reaction ID" value="UER00004"/>
</dbReference>
<dbReference type="InterPro" id="IPR008927">
    <property type="entry name" value="6-PGluconate_DH-like_C_sf"/>
</dbReference>
<dbReference type="GO" id="GO:0050661">
    <property type="term" value="F:NADP binding"/>
    <property type="evidence" value="ECO:0007669"/>
    <property type="project" value="TreeGrafter"/>
</dbReference>
<dbReference type="Proteomes" id="UP000321822">
    <property type="component" value="Unassembled WGS sequence"/>
</dbReference>
<dbReference type="Pfam" id="PF02558">
    <property type="entry name" value="ApbA"/>
    <property type="match status" value="1"/>
</dbReference>
<sequence length="333" mass="36899">MVQNKLMINKLNNIIVVGQGAMGLLWYHHLSQQNISQSDIQNADKNKKVSLLASNQDSLSNNELETATYQFTAYQQTQTKAYPLSYSQMVDIELAEVIILCLKSFNIATAIKEITNSISPHCIIILAHNGMGTFEHVLSLLPYQQVILAMLTTHGCLRNAPLAITHTGLGQTDIGLLSGELSLSQQTQLTSQLNAALPQVSFHQDIVLKQWLKLAINCVINPITAINNIENGEVNKPKFTEQINALLTEITNVSKTENIDLVLNDLQVIVRKVAQATAKNSSSMRSDVLAGRSTEVDYINGYIHRLGERNNVATPENTRLWQQVLNLKNSSRS</sequence>
<comment type="caution">
    <text evidence="13">The sequence shown here is derived from an EMBL/GenBank/DDBJ whole genome shotgun (WGS) entry which is preliminary data.</text>
</comment>
<name>A0A5C6QKV5_9GAMM</name>
<evidence type="ECO:0000256" key="9">
    <source>
        <dbReference type="ARBA" id="ARBA00048793"/>
    </source>
</evidence>
<accession>A0A5C6QKV5</accession>
<evidence type="ECO:0000256" key="3">
    <source>
        <dbReference type="ARBA" id="ARBA00013014"/>
    </source>
</evidence>
<dbReference type="Gene3D" id="1.10.1040.10">
    <property type="entry name" value="N-(1-d-carboxylethyl)-l-norvaline Dehydrogenase, domain 2"/>
    <property type="match status" value="1"/>
</dbReference>
<evidence type="ECO:0000256" key="5">
    <source>
        <dbReference type="ARBA" id="ARBA00022655"/>
    </source>
</evidence>
<comment type="pathway">
    <text evidence="1 10">Cofactor biosynthesis; (R)-pantothenate biosynthesis; (R)-pantoate from 3-methyl-2-oxobutanoate: step 2/2.</text>
</comment>
<dbReference type="InterPro" id="IPR036291">
    <property type="entry name" value="NAD(P)-bd_dom_sf"/>
</dbReference>
<evidence type="ECO:0000256" key="1">
    <source>
        <dbReference type="ARBA" id="ARBA00004994"/>
    </source>
</evidence>
<keyword evidence="7 10" id="KW-0560">Oxidoreductase</keyword>
<keyword evidence="14" id="KW-1185">Reference proteome</keyword>
<dbReference type="OrthoDB" id="6530772at2"/>
<dbReference type="InterPro" id="IPR003710">
    <property type="entry name" value="ApbA"/>
</dbReference>
<dbReference type="GO" id="GO:0005737">
    <property type="term" value="C:cytoplasm"/>
    <property type="evidence" value="ECO:0007669"/>
    <property type="project" value="TreeGrafter"/>
</dbReference>
<feature type="domain" description="Ketopantoate reductase N-terminal" evidence="11">
    <location>
        <begin position="14"/>
        <end position="178"/>
    </location>
</feature>
<proteinExistence type="inferred from homology"/>
<dbReference type="PANTHER" id="PTHR43765">
    <property type="entry name" value="2-DEHYDROPANTOATE 2-REDUCTASE-RELATED"/>
    <property type="match status" value="1"/>
</dbReference>
<dbReference type="InterPro" id="IPR013332">
    <property type="entry name" value="KPR_N"/>
</dbReference>
<dbReference type="GO" id="GO:0008677">
    <property type="term" value="F:2-dehydropantoate 2-reductase activity"/>
    <property type="evidence" value="ECO:0007669"/>
    <property type="project" value="UniProtKB-EC"/>
</dbReference>
<comment type="function">
    <text evidence="10">Catalyzes the NADPH-dependent reduction of ketopantoate into pantoic acid.</text>
</comment>
<evidence type="ECO:0000259" key="11">
    <source>
        <dbReference type="Pfam" id="PF02558"/>
    </source>
</evidence>
<protein>
    <recommendedName>
        <fullName evidence="4 10">2-dehydropantoate 2-reductase</fullName>
        <ecNumber evidence="3 10">1.1.1.169</ecNumber>
    </recommendedName>
    <alternativeName>
        <fullName evidence="8 10">Ketopantoate reductase</fullName>
    </alternativeName>
</protein>
<dbReference type="InterPro" id="IPR050838">
    <property type="entry name" value="Ketopantoate_reductase"/>
</dbReference>
<dbReference type="Pfam" id="PF08546">
    <property type="entry name" value="ApbA_C"/>
    <property type="match status" value="1"/>
</dbReference>
<evidence type="ECO:0000256" key="2">
    <source>
        <dbReference type="ARBA" id="ARBA00007870"/>
    </source>
</evidence>
<evidence type="ECO:0000256" key="8">
    <source>
        <dbReference type="ARBA" id="ARBA00032024"/>
    </source>
</evidence>
<organism evidence="13 14">
    <name type="scientific">Colwellia demingiae</name>
    <dbReference type="NCBI Taxonomy" id="89401"/>
    <lineage>
        <taxon>Bacteria</taxon>
        <taxon>Pseudomonadati</taxon>
        <taxon>Pseudomonadota</taxon>
        <taxon>Gammaproteobacteria</taxon>
        <taxon>Alteromonadales</taxon>
        <taxon>Colwelliaceae</taxon>
        <taxon>Colwellia</taxon>
    </lineage>
</organism>
<keyword evidence="5 10" id="KW-0566">Pantothenate biosynthesis</keyword>
<dbReference type="EMBL" id="VOLT01000003">
    <property type="protein sequence ID" value="TWX69856.1"/>
    <property type="molecule type" value="Genomic_DNA"/>
</dbReference>
<comment type="catalytic activity">
    <reaction evidence="9 10">
        <text>(R)-pantoate + NADP(+) = 2-dehydropantoate + NADPH + H(+)</text>
        <dbReference type="Rhea" id="RHEA:16233"/>
        <dbReference type="ChEBI" id="CHEBI:11561"/>
        <dbReference type="ChEBI" id="CHEBI:15378"/>
        <dbReference type="ChEBI" id="CHEBI:15980"/>
        <dbReference type="ChEBI" id="CHEBI:57783"/>
        <dbReference type="ChEBI" id="CHEBI:58349"/>
        <dbReference type="EC" id="1.1.1.169"/>
    </reaction>
</comment>
<evidence type="ECO:0000313" key="13">
    <source>
        <dbReference type="EMBL" id="TWX69856.1"/>
    </source>
</evidence>
<dbReference type="SUPFAM" id="SSF48179">
    <property type="entry name" value="6-phosphogluconate dehydrogenase C-terminal domain-like"/>
    <property type="match status" value="1"/>
</dbReference>
<dbReference type="NCBIfam" id="TIGR00745">
    <property type="entry name" value="apbA_panE"/>
    <property type="match status" value="1"/>
</dbReference>
<comment type="similarity">
    <text evidence="2 10">Belongs to the ketopantoate reductase family.</text>
</comment>
<evidence type="ECO:0000313" key="14">
    <source>
        <dbReference type="Proteomes" id="UP000321822"/>
    </source>
</evidence>
<gene>
    <name evidence="13" type="ORF">ESZ36_07915</name>
</gene>
<dbReference type="AlphaFoldDB" id="A0A5C6QKV5"/>
<evidence type="ECO:0000256" key="10">
    <source>
        <dbReference type="RuleBase" id="RU362068"/>
    </source>
</evidence>
<dbReference type="EC" id="1.1.1.169" evidence="3 10"/>
<reference evidence="13 14" key="1">
    <citation type="submission" date="2019-07" db="EMBL/GenBank/DDBJ databases">
        <title>Genomes of sea-ice associated Colwellia species.</title>
        <authorList>
            <person name="Bowman J.P."/>
        </authorList>
    </citation>
    <scope>NUCLEOTIDE SEQUENCE [LARGE SCALE GENOMIC DNA]</scope>
    <source>
        <strain evidence="13 14">ACAM 459</strain>
    </source>
</reference>
<feature type="domain" description="Ketopantoate reductase C-terminal" evidence="12">
    <location>
        <begin position="205"/>
        <end position="324"/>
    </location>
</feature>